<evidence type="ECO:0000256" key="1">
    <source>
        <dbReference type="SAM" id="Phobius"/>
    </source>
</evidence>
<keyword evidence="1" id="KW-0812">Transmembrane</keyword>
<organism evidence="5 6">
    <name type="scientific">Vibrio olivae</name>
    <dbReference type="NCBI Taxonomy" id="1243002"/>
    <lineage>
        <taxon>Bacteria</taxon>
        <taxon>Pseudomonadati</taxon>
        <taxon>Pseudomonadota</taxon>
        <taxon>Gammaproteobacteria</taxon>
        <taxon>Vibrionales</taxon>
        <taxon>Vibrionaceae</taxon>
        <taxon>Vibrio</taxon>
    </lineage>
</organism>
<proteinExistence type="predicted"/>
<comment type="caution">
    <text evidence="5">The sequence shown here is derived from an EMBL/GenBank/DDBJ whole genome shotgun (WGS) entry which is preliminary data.</text>
</comment>
<dbReference type="Pfam" id="PF14331">
    <property type="entry name" value="IcmF-related_N"/>
    <property type="match status" value="1"/>
</dbReference>
<gene>
    <name evidence="5" type="primary">tssM</name>
    <name evidence="5" type="ORF">ACFFUV_03875</name>
</gene>
<dbReference type="Proteomes" id="UP001589645">
    <property type="component" value="Unassembled WGS sequence"/>
</dbReference>
<evidence type="ECO:0000259" key="3">
    <source>
        <dbReference type="Pfam" id="PF06761"/>
    </source>
</evidence>
<dbReference type="EMBL" id="JBHMEP010000001">
    <property type="protein sequence ID" value="MFB9134104.1"/>
    <property type="molecule type" value="Genomic_DNA"/>
</dbReference>
<dbReference type="PANTHER" id="PTHR36153">
    <property type="entry name" value="INNER MEMBRANE PROTEIN-RELATED"/>
    <property type="match status" value="1"/>
</dbReference>
<dbReference type="InterPro" id="IPR010623">
    <property type="entry name" value="IcmF_C"/>
</dbReference>
<dbReference type="PANTHER" id="PTHR36153:SF1">
    <property type="entry name" value="TYPE VI SECRETION SYSTEM COMPONENT TSSM1"/>
    <property type="match status" value="1"/>
</dbReference>
<reference evidence="5 6" key="1">
    <citation type="submission" date="2024-09" db="EMBL/GenBank/DDBJ databases">
        <authorList>
            <person name="Sun Q."/>
            <person name="Mori K."/>
        </authorList>
    </citation>
    <scope>NUCLEOTIDE SEQUENCE [LARGE SCALE GENOMIC DNA]</scope>
    <source>
        <strain evidence="5 6">CECT 8064</strain>
    </source>
</reference>
<feature type="domain" description="Type VI secretion system IcmF C-terminal" evidence="2">
    <location>
        <begin position="1005"/>
        <end position="1108"/>
    </location>
</feature>
<protein>
    <submittedName>
        <fullName evidence="5">Type VI secretion system membrane subunit TssM</fullName>
    </submittedName>
</protein>
<evidence type="ECO:0000313" key="6">
    <source>
        <dbReference type="Proteomes" id="UP001589645"/>
    </source>
</evidence>
<keyword evidence="1" id="KW-0472">Membrane</keyword>
<accession>A0ABV5HIP6</accession>
<feature type="transmembrane region" description="Helical" evidence="1">
    <location>
        <begin position="39"/>
        <end position="61"/>
    </location>
</feature>
<dbReference type="InterPro" id="IPR053156">
    <property type="entry name" value="T6SS_TssM-like"/>
</dbReference>
<dbReference type="Pfam" id="PF06744">
    <property type="entry name" value="IcmF_C"/>
    <property type="match status" value="1"/>
</dbReference>
<dbReference type="InterPro" id="IPR025743">
    <property type="entry name" value="TssM1_N"/>
</dbReference>
<feature type="transmembrane region" description="Helical" evidence="1">
    <location>
        <begin position="404"/>
        <end position="421"/>
    </location>
</feature>
<dbReference type="RefSeq" id="WP_390189839.1">
    <property type="nucleotide sequence ID" value="NZ_JBHMEP010000001.1"/>
</dbReference>
<dbReference type="InterPro" id="IPR009612">
    <property type="entry name" value="IcmF-rel"/>
</dbReference>
<keyword evidence="6" id="KW-1185">Reference proteome</keyword>
<sequence>MLKNKLFRNPVFLSTLVAIIFASILAAIFIFWLTDLDKLYLWAGLGVIALFYVVFQVTLWVKKRKGNKALKLETEEEALSMVISPLLSKSGKKPIYLLLGNKGAGKVQFLTNSNAIKPMDKSRTAKNDFFEWYESDTAIYLKPDQRLVYQEVSSADAALWDTLVKEVIRHRPRKPFAGSLFFIDFEFLIVNENEQVEYTLTALLDRLESIGKETSSALPIYLIMSKLDKLEGFKEYVQFSPLKTSIEFLSIPLKEAKGAVTDYYEDSYQNLVRVMETNALDSSTNTTNVDEKQAILAFPKQFELCKSEIGSLVERISSINRGHYYFDIREVFFCSSIQGGRKYNLLAKSCSNYFNLPIIASEHTHLSETPFFTRFLVDSQILPEADFAGENKAYLRKLQRKSRATIVFAAMFIAGSAYFFVDTLGSNIRVINTLVGVDTVDSGDSATKSFNEELESASVSVQSAYEGWLSGNTALDNEVVSLKVSRLEDSTKIAYRALIDQLSNKLMPLIEKGYRIELANNQDNLSRSLPLLKGYLMLKESKKRDVKFLRKQTLQVLNALSSNPETVTKVMDYLDAYLRTSFDSVEINMDIVRATRRSLLAHSNVDLVYAHLLQQASDIDLGTLDMQRVVGFDFFNIFDDQVDNNRLEVSKVYTATGFSTFYRPRVDLMSEQVIADNWVLGLSNNVVPTPEEQEAFKQQVRKKYTDDYITYWRNALSELKVKKYDTVGDITNAIDLISGPSSPMTTVLKQVFSNTHFTRDESQDALLAKVKPSLTDAIEEVTDQAEEVVQPDYVLMQRVEKAFHNLNQLQVSETSDTTSPWEETVTALSQVRNYMKDIADSPDPQMTALTVARQRISSTDADPLIRLKQIADRSPEPVRSWLLAVVNQSWSVIIKESSRGIQTQWYSQVYSKFKELGLGKYPFDLKAEKEISLEDFELLFASGGILDNFIKENFAPFYDTNLWRPKRLDGETMGLSQEVLVQLRNYNVIRDALINKSTNKVYIPFSAEVMDMDSSAMRANIQIADASFNYFHGPSRIQELQWPPKDGNFKISMTIQDVTDEGTQHVLDKNGQWAIYRLFGDSTLTNTHNGSFTSDIRISGRDLRLRITPHAQTNPFTLEELYNFTLPEKIEQ</sequence>
<keyword evidence="1" id="KW-1133">Transmembrane helix</keyword>
<dbReference type="InterPro" id="IPR017731">
    <property type="entry name" value="TssM1-like"/>
</dbReference>
<feature type="domain" description="IcmF-related" evidence="3">
    <location>
        <begin position="486"/>
        <end position="755"/>
    </location>
</feature>
<dbReference type="NCBIfam" id="TIGR03348">
    <property type="entry name" value="VI_IcmF"/>
    <property type="match status" value="1"/>
</dbReference>
<evidence type="ECO:0000313" key="5">
    <source>
        <dbReference type="EMBL" id="MFB9134104.1"/>
    </source>
</evidence>
<name>A0ABV5HIP6_9VIBR</name>
<feature type="transmembrane region" description="Helical" evidence="1">
    <location>
        <begin position="12"/>
        <end position="33"/>
    </location>
</feature>
<dbReference type="Pfam" id="PF06761">
    <property type="entry name" value="IcmF-related"/>
    <property type="match status" value="1"/>
</dbReference>
<feature type="domain" description="Type VI secretion system component TssM1 N-terminal" evidence="4">
    <location>
        <begin position="155"/>
        <end position="407"/>
    </location>
</feature>
<evidence type="ECO:0000259" key="4">
    <source>
        <dbReference type="Pfam" id="PF14331"/>
    </source>
</evidence>
<evidence type="ECO:0000259" key="2">
    <source>
        <dbReference type="Pfam" id="PF06744"/>
    </source>
</evidence>